<feature type="region of interest" description="Disordered" evidence="1">
    <location>
        <begin position="1"/>
        <end position="30"/>
    </location>
</feature>
<evidence type="ECO:0000313" key="2">
    <source>
        <dbReference type="EMBL" id="SMP59185.1"/>
    </source>
</evidence>
<feature type="compositionally biased region" description="Polar residues" evidence="1">
    <location>
        <begin position="1"/>
        <end position="12"/>
    </location>
</feature>
<name>A0ABY1Q4I2_9BACT</name>
<dbReference type="EMBL" id="FXUG01000006">
    <property type="protein sequence ID" value="SMP59185.1"/>
    <property type="molecule type" value="Genomic_DNA"/>
</dbReference>
<protein>
    <submittedName>
        <fullName evidence="2">Uncharacterized protein</fullName>
    </submittedName>
</protein>
<gene>
    <name evidence="2" type="ORF">SAMN06265222_106181</name>
</gene>
<keyword evidence="3" id="KW-1185">Reference proteome</keyword>
<proteinExistence type="predicted"/>
<evidence type="ECO:0000313" key="3">
    <source>
        <dbReference type="Proteomes" id="UP001158067"/>
    </source>
</evidence>
<sequence>MMSQPTTTQVNGGANLAGENARSTANRVAHSAAEATQDCAEYYVSEPAKDLFGLAKDYAKEKPDVAAMWAFGLGVIVGWKLKP</sequence>
<comment type="caution">
    <text evidence="2">The sequence shown here is derived from an EMBL/GenBank/DDBJ whole genome shotgun (WGS) entry which is preliminary data.</text>
</comment>
<accession>A0ABY1Q4I2</accession>
<organism evidence="2 3">
    <name type="scientific">Neorhodopirellula lusitana</name>
    <dbReference type="NCBI Taxonomy" id="445327"/>
    <lineage>
        <taxon>Bacteria</taxon>
        <taxon>Pseudomonadati</taxon>
        <taxon>Planctomycetota</taxon>
        <taxon>Planctomycetia</taxon>
        <taxon>Pirellulales</taxon>
        <taxon>Pirellulaceae</taxon>
        <taxon>Neorhodopirellula</taxon>
    </lineage>
</organism>
<reference evidence="2 3" key="1">
    <citation type="submission" date="2017-05" db="EMBL/GenBank/DDBJ databases">
        <authorList>
            <person name="Varghese N."/>
            <person name="Submissions S."/>
        </authorList>
    </citation>
    <scope>NUCLEOTIDE SEQUENCE [LARGE SCALE GENOMIC DNA]</scope>
    <source>
        <strain evidence="2 3">DSM 25457</strain>
    </source>
</reference>
<dbReference type="Proteomes" id="UP001158067">
    <property type="component" value="Unassembled WGS sequence"/>
</dbReference>
<evidence type="ECO:0000256" key="1">
    <source>
        <dbReference type="SAM" id="MobiDB-lite"/>
    </source>
</evidence>